<evidence type="ECO:0000256" key="1">
    <source>
        <dbReference type="ARBA" id="ARBA00004141"/>
    </source>
</evidence>
<gene>
    <name evidence="6" type="ORF">ENO36_03795</name>
</gene>
<accession>A0A7C2YZN8</accession>
<feature type="transmembrane region" description="Helical" evidence="5">
    <location>
        <begin position="229"/>
        <end position="247"/>
    </location>
</feature>
<dbReference type="AlphaFoldDB" id="A0A7C2YZN8"/>
<comment type="caution">
    <text evidence="6">The sequence shown here is derived from an EMBL/GenBank/DDBJ whole genome shotgun (WGS) entry which is preliminary data.</text>
</comment>
<protein>
    <recommendedName>
        <fullName evidence="5">Probable membrane transporter protein</fullName>
    </recommendedName>
</protein>
<dbReference type="GO" id="GO:0005886">
    <property type="term" value="C:plasma membrane"/>
    <property type="evidence" value="ECO:0007669"/>
    <property type="project" value="UniProtKB-SubCell"/>
</dbReference>
<dbReference type="Proteomes" id="UP000885664">
    <property type="component" value="Unassembled WGS sequence"/>
</dbReference>
<proteinExistence type="inferred from homology"/>
<feature type="transmembrane region" description="Helical" evidence="5">
    <location>
        <begin position="106"/>
        <end position="122"/>
    </location>
</feature>
<evidence type="ECO:0000256" key="4">
    <source>
        <dbReference type="ARBA" id="ARBA00023136"/>
    </source>
</evidence>
<sequence length="250" mass="26506">MEVLTPFQMILSVISGTFVGFSLGLFGGGGSILAVPLLIYFVGFNHPHMAIGTTALSVSLNAFLNVFPHARKKNFDLRLGAFFSVFGTAGVLIGNQLGLMTPGGKLPFLFGILMIAVAIYMLKRPTPPEGKRSYPKLALFALIVGFAAGYFGIGGGFLITPALMYVGGLNIAKAIGTSLLSIGTFGMVTAVRYYLSGQLNPLISFLFIAGGFFGGLGGAKLSTSLPKRTLTKIFSLVLILIGLYVIYRSW</sequence>
<organism evidence="6">
    <name type="scientific">Fervidicoccus fontis</name>
    <dbReference type="NCBI Taxonomy" id="683846"/>
    <lineage>
        <taxon>Archaea</taxon>
        <taxon>Thermoproteota</taxon>
        <taxon>Thermoprotei</taxon>
        <taxon>Fervidicoccales</taxon>
        <taxon>Fervidicoccaceae</taxon>
        <taxon>Fervidicoccus</taxon>
    </lineage>
</organism>
<feature type="transmembrane region" description="Helical" evidence="5">
    <location>
        <begin position="48"/>
        <end position="67"/>
    </location>
</feature>
<comment type="similarity">
    <text evidence="5">Belongs to the 4-toluene sulfonate uptake permease (TSUP) (TC 2.A.102) family.</text>
</comment>
<evidence type="ECO:0000313" key="6">
    <source>
        <dbReference type="EMBL" id="HEU97960.1"/>
    </source>
</evidence>
<dbReference type="PANTHER" id="PTHR43701:SF2">
    <property type="entry name" value="MEMBRANE TRANSPORTER PROTEIN YJNA-RELATED"/>
    <property type="match status" value="1"/>
</dbReference>
<evidence type="ECO:0000256" key="3">
    <source>
        <dbReference type="ARBA" id="ARBA00022989"/>
    </source>
</evidence>
<dbReference type="InterPro" id="IPR002781">
    <property type="entry name" value="TM_pro_TauE-like"/>
</dbReference>
<dbReference type="InterPro" id="IPR051598">
    <property type="entry name" value="TSUP/Inactive_protease-like"/>
</dbReference>
<dbReference type="EMBL" id="DSFE01000082">
    <property type="protein sequence ID" value="HEU97960.1"/>
    <property type="molecule type" value="Genomic_DNA"/>
</dbReference>
<keyword evidence="3 5" id="KW-1133">Transmembrane helix</keyword>
<feature type="transmembrane region" description="Helical" evidence="5">
    <location>
        <begin position="171"/>
        <end position="195"/>
    </location>
</feature>
<feature type="transmembrane region" description="Helical" evidence="5">
    <location>
        <begin position="79"/>
        <end position="100"/>
    </location>
</feature>
<name>A0A7C2YZN8_9CREN</name>
<comment type="subcellular location">
    <subcellularLocation>
        <location evidence="5">Cell membrane</location>
        <topology evidence="5">Multi-pass membrane protein</topology>
    </subcellularLocation>
    <subcellularLocation>
        <location evidence="1">Membrane</location>
        <topology evidence="1">Multi-pass membrane protein</topology>
    </subcellularLocation>
</comment>
<feature type="transmembrane region" description="Helical" evidence="5">
    <location>
        <begin position="202"/>
        <end position="223"/>
    </location>
</feature>
<keyword evidence="5" id="KW-1003">Cell membrane</keyword>
<keyword evidence="4 5" id="KW-0472">Membrane</keyword>
<feature type="transmembrane region" description="Helical" evidence="5">
    <location>
        <begin position="134"/>
        <end position="159"/>
    </location>
</feature>
<dbReference type="PANTHER" id="PTHR43701">
    <property type="entry name" value="MEMBRANE TRANSPORTER PROTEIN MJ0441-RELATED"/>
    <property type="match status" value="1"/>
</dbReference>
<evidence type="ECO:0000256" key="2">
    <source>
        <dbReference type="ARBA" id="ARBA00022692"/>
    </source>
</evidence>
<keyword evidence="2 5" id="KW-0812">Transmembrane</keyword>
<dbReference type="Pfam" id="PF01925">
    <property type="entry name" value="TauE"/>
    <property type="match status" value="1"/>
</dbReference>
<evidence type="ECO:0000256" key="5">
    <source>
        <dbReference type="RuleBase" id="RU363041"/>
    </source>
</evidence>
<reference evidence="6" key="1">
    <citation type="journal article" date="2020" name="mSystems">
        <title>Genome- and Community-Level Interaction Insights into Carbon Utilization and Element Cycling Functions of Hydrothermarchaeota in Hydrothermal Sediment.</title>
        <authorList>
            <person name="Zhou Z."/>
            <person name="Liu Y."/>
            <person name="Xu W."/>
            <person name="Pan J."/>
            <person name="Luo Z.H."/>
            <person name="Li M."/>
        </authorList>
    </citation>
    <scope>NUCLEOTIDE SEQUENCE [LARGE SCALE GENOMIC DNA]</scope>
    <source>
        <strain evidence="6">SpSt-1259</strain>
    </source>
</reference>
<feature type="transmembrane region" description="Helical" evidence="5">
    <location>
        <begin position="12"/>
        <end position="42"/>
    </location>
</feature>